<dbReference type="Pfam" id="PF04500">
    <property type="entry name" value="FLYWCH"/>
    <property type="match status" value="1"/>
</dbReference>
<feature type="domain" description="MULE transposase" evidence="5">
    <location>
        <begin position="153"/>
        <end position="230"/>
    </location>
</feature>
<proteinExistence type="predicted"/>
<keyword evidence="1" id="KW-0479">Metal-binding</keyword>
<evidence type="ECO:0000256" key="2">
    <source>
        <dbReference type="ARBA" id="ARBA00022771"/>
    </source>
</evidence>
<dbReference type="Proteomes" id="UP000789405">
    <property type="component" value="Unassembled WGS sequence"/>
</dbReference>
<dbReference type="AlphaFoldDB" id="A0A9N9K5V0"/>
<evidence type="ECO:0000256" key="1">
    <source>
        <dbReference type="ARBA" id="ARBA00022723"/>
    </source>
</evidence>
<evidence type="ECO:0000313" key="6">
    <source>
        <dbReference type="EMBL" id="CAG8811707.1"/>
    </source>
</evidence>
<evidence type="ECO:0000259" key="5">
    <source>
        <dbReference type="Pfam" id="PF10551"/>
    </source>
</evidence>
<evidence type="ECO:0000259" key="4">
    <source>
        <dbReference type="Pfam" id="PF04500"/>
    </source>
</evidence>
<gene>
    <name evidence="6" type="ORF">DERYTH_LOCUS25508</name>
</gene>
<evidence type="ECO:0000313" key="7">
    <source>
        <dbReference type="Proteomes" id="UP000789405"/>
    </source>
</evidence>
<dbReference type="InterPro" id="IPR007588">
    <property type="entry name" value="Znf_FLYWCH"/>
</dbReference>
<comment type="caution">
    <text evidence="6">The sequence shown here is derived from an EMBL/GenBank/DDBJ whole genome shotgun (WGS) entry which is preliminary data.</text>
</comment>
<sequence length="251" mass="28975">MQESEETCEVVRSQKGKDKLNVHGYLMVKEKNVGNKYYWCCEFRRSKKCNGCATTLLIKNLHYLQDMSEHKHLPDASRVEVVKAITEIKKRASQSKEKPVQLIQNYMATLSEDVKPFLPSHNALRKTVVRSRKTVQLPQPQHALDFDLPPTLFGPEENSRILPLVYTLMTNKSEESYRRFFNGLITFAQQIGIQLNPKWIITDFERAAINASCCEFPNVVNKGCFFHLCQSGWRKVQKSADQIQDAFDTLM</sequence>
<keyword evidence="3" id="KW-0862">Zinc</keyword>
<accession>A0A9N9K5V0</accession>
<evidence type="ECO:0000256" key="3">
    <source>
        <dbReference type="ARBA" id="ARBA00022833"/>
    </source>
</evidence>
<reference evidence="6" key="1">
    <citation type="submission" date="2021-06" db="EMBL/GenBank/DDBJ databases">
        <authorList>
            <person name="Kallberg Y."/>
            <person name="Tangrot J."/>
            <person name="Rosling A."/>
        </authorList>
    </citation>
    <scope>NUCLEOTIDE SEQUENCE</scope>
    <source>
        <strain evidence="6">MA453B</strain>
    </source>
</reference>
<keyword evidence="2" id="KW-0863">Zinc-finger</keyword>
<name>A0A9N9K5V0_9GLOM</name>
<dbReference type="OrthoDB" id="2306866at2759"/>
<dbReference type="EMBL" id="CAJVPY010047890">
    <property type="protein sequence ID" value="CAG8811707.1"/>
    <property type="molecule type" value="Genomic_DNA"/>
</dbReference>
<dbReference type="Gene3D" id="2.20.25.240">
    <property type="match status" value="1"/>
</dbReference>
<dbReference type="GO" id="GO:0008270">
    <property type="term" value="F:zinc ion binding"/>
    <property type="evidence" value="ECO:0007669"/>
    <property type="project" value="UniProtKB-KW"/>
</dbReference>
<protein>
    <submittedName>
        <fullName evidence="6">13866_t:CDS:1</fullName>
    </submittedName>
</protein>
<dbReference type="InterPro" id="IPR018289">
    <property type="entry name" value="MULE_transposase_dom"/>
</dbReference>
<feature type="non-terminal residue" evidence="6">
    <location>
        <position position="251"/>
    </location>
</feature>
<keyword evidence="7" id="KW-1185">Reference proteome</keyword>
<dbReference type="Pfam" id="PF10551">
    <property type="entry name" value="MULE"/>
    <property type="match status" value="1"/>
</dbReference>
<feature type="domain" description="FLYWCH-type" evidence="4">
    <location>
        <begin position="11"/>
        <end position="72"/>
    </location>
</feature>
<organism evidence="6 7">
    <name type="scientific">Dentiscutata erythropus</name>
    <dbReference type="NCBI Taxonomy" id="1348616"/>
    <lineage>
        <taxon>Eukaryota</taxon>
        <taxon>Fungi</taxon>
        <taxon>Fungi incertae sedis</taxon>
        <taxon>Mucoromycota</taxon>
        <taxon>Glomeromycotina</taxon>
        <taxon>Glomeromycetes</taxon>
        <taxon>Diversisporales</taxon>
        <taxon>Gigasporaceae</taxon>
        <taxon>Dentiscutata</taxon>
    </lineage>
</organism>